<feature type="transmembrane region" description="Helical" evidence="10">
    <location>
        <begin position="342"/>
        <end position="362"/>
    </location>
</feature>
<dbReference type="InterPro" id="IPR045349">
    <property type="entry name" value="SLC41A1-3"/>
</dbReference>
<evidence type="ECO:0000256" key="9">
    <source>
        <dbReference type="SAM" id="MobiDB-lite"/>
    </source>
</evidence>
<dbReference type="PANTHER" id="PTHR16228:SF7">
    <property type="entry name" value="SLC41A_MGTE INTEGRAL MEMBRANE DOMAIN-CONTAINING PROTEIN"/>
    <property type="match status" value="1"/>
</dbReference>
<feature type="compositionally biased region" description="Polar residues" evidence="9">
    <location>
        <begin position="54"/>
        <end position="68"/>
    </location>
</feature>
<feature type="region of interest" description="Disordered" evidence="9">
    <location>
        <begin position="174"/>
        <end position="197"/>
    </location>
</feature>
<feature type="region of interest" description="Disordered" evidence="9">
    <location>
        <begin position="469"/>
        <end position="515"/>
    </location>
</feature>
<feature type="transmembrane region" description="Helical" evidence="10">
    <location>
        <begin position="684"/>
        <end position="704"/>
    </location>
</feature>
<feature type="compositionally biased region" description="Basic and acidic residues" evidence="9">
    <location>
        <begin position="11"/>
        <end position="20"/>
    </location>
</feature>
<evidence type="ECO:0000256" key="2">
    <source>
        <dbReference type="ARBA" id="ARBA00009749"/>
    </source>
</evidence>
<evidence type="ECO:0000256" key="5">
    <source>
        <dbReference type="ARBA" id="ARBA00022842"/>
    </source>
</evidence>
<feature type="compositionally biased region" description="Low complexity" evidence="9">
    <location>
        <begin position="470"/>
        <end position="479"/>
    </location>
</feature>
<feature type="transmembrane region" description="Helical" evidence="10">
    <location>
        <begin position="611"/>
        <end position="629"/>
    </location>
</feature>
<keyword evidence="5" id="KW-0460">Magnesium</keyword>
<evidence type="ECO:0000256" key="6">
    <source>
        <dbReference type="ARBA" id="ARBA00022989"/>
    </source>
</evidence>
<proteinExistence type="inferred from homology"/>
<evidence type="ECO:0000313" key="13">
    <source>
        <dbReference type="Proteomes" id="UP001235939"/>
    </source>
</evidence>
<feature type="transmembrane region" description="Helical" evidence="10">
    <location>
        <begin position="245"/>
        <end position="270"/>
    </location>
</feature>
<keyword evidence="7" id="KW-0406">Ion transport</keyword>
<dbReference type="EMBL" id="CP092880">
    <property type="protein sequence ID" value="UYV79619.1"/>
    <property type="molecule type" value="Genomic_DNA"/>
</dbReference>
<evidence type="ECO:0000256" key="8">
    <source>
        <dbReference type="ARBA" id="ARBA00023136"/>
    </source>
</evidence>
<comment type="subcellular location">
    <subcellularLocation>
        <location evidence="1">Membrane</location>
        <topology evidence="1">Multi-pass membrane protein</topology>
    </subcellularLocation>
</comment>
<evidence type="ECO:0000256" key="1">
    <source>
        <dbReference type="ARBA" id="ARBA00004141"/>
    </source>
</evidence>
<feature type="transmembrane region" description="Helical" evidence="10">
    <location>
        <begin position="374"/>
        <end position="401"/>
    </location>
</feature>
<feature type="domain" description="SLC41A/MgtE integral membrane" evidence="11">
    <location>
        <begin position="300"/>
        <end position="432"/>
    </location>
</feature>
<dbReference type="Pfam" id="PF01769">
    <property type="entry name" value="MgtE"/>
    <property type="match status" value="2"/>
</dbReference>
<feature type="domain" description="SLC41A/MgtE integral membrane" evidence="11">
    <location>
        <begin position="606"/>
        <end position="701"/>
    </location>
</feature>
<feature type="transmembrane region" description="Helical" evidence="10">
    <location>
        <begin position="649"/>
        <end position="672"/>
    </location>
</feature>
<name>A0ABY6LEM3_9ARAC</name>
<protein>
    <recommendedName>
        <fullName evidence="11">SLC41A/MgtE integral membrane domain-containing protein</fullName>
    </recommendedName>
</protein>
<keyword evidence="8 10" id="KW-0472">Membrane</keyword>
<evidence type="ECO:0000256" key="10">
    <source>
        <dbReference type="SAM" id="Phobius"/>
    </source>
</evidence>
<organism evidence="12 13">
    <name type="scientific">Cordylochernes scorpioides</name>
    <dbReference type="NCBI Taxonomy" id="51811"/>
    <lineage>
        <taxon>Eukaryota</taxon>
        <taxon>Metazoa</taxon>
        <taxon>Ecdysozoa</taxon>
        <taxon>Arthropoda</taxon>
        <taxon>Chelicerata</taxon>
        <taxon>Arachnida</taxon>
        <taxon>Pseudoscorpiones</taxon>
        <taxon>Cheliferoidea</taxon>
        <taxon>Chernetidae</taxon>
        <taxon>Cordylochernes</taxon>
    </lineage>
</organism>
<evidence type="ECO:0000256" key="7">
    <source>
        <dbReference type="ARBA" id="ARBA00023065"/>
    </source>
</evidence>
<keyword evidence="3" id="KW-0813">Transport</keyword>
<dbReference type="SUPFAM" id="SSF161093">
    <property type="entry name" value="MgtE membrane domain-like"/>
    <property type="match status" value="2"/>
</dbReference>
<keyword evidence="4 10" id="KW-0812">Transmembrane</keyword>
<keyword evidence="13" id="KW-1185">Reference proteome</keyword>
<feature type="compositionally biased region" description="Basic and acidic residues" evidence="9">
    <location>
        <begin position="177"/>
        <end position="186"/>
    </location>
</feature>
<feature type="compositionally biased region" description="Low complexity" evidence="9">
    <location>
        <begin position="576"/>
        <end position="599"/>
    </location>
</feature>
<evidence type="ECO:0000259" key="11">
    <source>
        <dbReference type="Pfam" id="PF01769"/>
    </source>
</evidence>
<dbReference type="Proteomes" id="UP001235939">
    <property type="component" value="Chromosome 18"/>
</dbReference>
<sequence>MEDDAPTLGFQHEHIPRHIEVPQIIIEGAEERSAQEEDEEIRQREVKRKHSQDESIPTSNPSVNTQDQPAGLCDIQNNSFSVKVPQDIAEMTTIQCIPTAKELENQTETITEIQNSSIMETEDLSGSPIDYQESDIELEVLTAIALEALDLSYQKSSDSADDAKEADRLSIISTTLENDRGSDSGRESAQAEVSNKVDSSDKKRSVLLNASNLSIKSNTDSGIFVEDGKADVSKIPKDELPTSSLLSIFLQIFIPYLLAGVGTCATGLLLDKVQVKEYFLYGRVQHWRVFKEIPQLFILVPPLLGLKGNLEMTLASRLSTQANLGNLDTKQQQWKASWGNTAAITCQAVVVGLLAAVFAVVMGVVQRGMRLEHVLVLTAGCLATAVLASFLLAIVTILVVIYAPRLGVDPDNVATPVAASLGDLTTLAVLAYCSHFLNAVPSNLDPRSYRCSMSSQALSLRRRGGDQRVAGAAATPAGAQEQLQPASAQDRLDPRRGLGRHHQCQSRSEDDEGCPAGVAPCWSGRWEPSTAWPSSSPSSTISSSLSFLSSGTERDLVQVWAATWWPSMPAAPPPSSTRAAPWRPGSASPPARSSAPSVSSSHGMASALQSIISRMLLFMVLPGHAIFAYSLHALRGYSTALTNPIFLPIYLGAAFLQVLVLLYVGSVLVRLLWRMGADPDNSAIPLLTALGDLLGSLLLALAFYCFSLL</sequence>
<keyword evidence="6 10" id="KW-1133">Transmembrane helix</keyword>
<feature type="region of interest" description="Disordered" evidence="9">
    <location>
        <begin position="1"/>
        <end position="72"/>
    </location>
</feature>
<feature type="region of interest" description="Disordered" evidence="9">
    <location>
        <begin position="570"/>
        <end position="599"/>
    </location>
</feature>
<dbReference type="InterPro" id="IPR006667">
    <property type="entry name" value="SLC41_membr_dom"/>
</dbReference>
<reference evidence="12 13" key="1">
    <citation type="submission" date="2022-01" db="EMBL/GenBank/DDBJ databases">
        <title>A chromosomal length assembly of Cordylochernes scorpioides.</title>
        <authorList>
            <person name="Zeh D."/>
            <person name="Zeh J."/>
        </authorList>
    </citation>
    <scope>NUCLEOTIDE SEQUENCE [LARGE SCALE GENOMIC DNA]</scope>
    <source>
        <strain evidence="12">IN4F17</strain>
        <tissue evidence="12">Whole Body</tissue>
    </source>
</reference>
<evidence type="ECO:0000256" key="4">
    <source>
        <dbReference type="ARBA" id="ARBA00022692"/>
    </source>
</evidence>
<evidence type="ECO:0000256" key="3">
    <source>
        <dbReference type="ARBA" id="ARBA00022448"/>
    </source>
</evidence>
<accession>A0ABY6LEM3</accession>
<gene>
    <name evidence="12" type="ORF">LAZ67_18000046</name>
</gene>
<dbReference type="Gene3D" id="1.10.357.20">
    <property type="entry name" value="SLC41 divalent cation transporters, integral membrane domain"/>
    <property type="match status" value="2"/>
</dbReference>
<dbReference type="PANTHER" id="PTHR16228">
    <property type="entry name" value="DIVALENT CATION TRANSPORTER SOLUTE CARRIER FAMILY 41"/>
    <property type="match status" value="1"/>
</dbReference>
<dbReference type="InterPro" id="IPR036739">
    <property type="entry name" value="SLC41_membr_dom_sf"/>
</dbReference>
<comment type="similarity">
    <text evidence="2">Belongs to the SLC41A transporter family.</text>
</comment>
<evidence type="ECO:0000313" key="12">
    <source>
        <dbReference type="EMBL" id="UYV79619.1"/>
    </source>
</evidence>